<dbReference type="PANTHER" id="PTHR10799">
    <property type="entry name" value="SNF2/RAD54 HELICASE FAMILY"/>
    <property type="match status" value="1"/>
</dbReference>
<protein>
    <submittedName>
        <fullName evidence="2">Uncharacterized protein</fullName>
    </submittedName>
</protein>
<dbReference type="InterPro" id="IPR000330">
    <property type="entry name" value="SNF2_N"/>
</dbReference>
<dbReference type="SMART" id="SM00490">
    <property type="entry name" value="HELICc"/>
    <property type="match status" value="1"/>
</dbReference>
<evidence type="ECO:0000256" key="1">
    <source>
        <dbReference type="ARBA" id="ARBA00022801"/>
    </source>
</evidence>
<keyword evidence="3" id="KW-1185">Reference proteome</keyword>
<dbReference type="CDD" id="cd18793">
    <property type="entry name" value="SF2_C_SNF"/>
    <property type="match status" value="1"/>
</dbReference>
<dbReference type="SMART" id="SM00487">
    <property type="entry name" value="DEXDc"/>
    <property type="match status" value="1"/>
</dbReference>
<dbReference type="Gene3D" id="3.40.50.300">
    <property type="entry name" value="P-loop containing nucleotide triphosphate hydrolases"/>
    <property type="match status" value="1"/>
</dbReference>
<dbReference type="InterPro" id="IPR049730">
    <property type="entry name" value="SNF2/RAD54-like_C"/>
</dbReference>
<accession>A0A7U9TKX0</accession>
<dbReference type="InterPro" id="IPR027417">
    <property type="entry name" value="P-loop_NTPase"/>
</dbReference>
<gene>
    <name evidence="2" type="ORF">MPAN_015670</name>
</gene>
<dbReference type="KEGG" id="manr:MPAN_015670"/>
<organism evidence="2 3">
    <name type="scientific">Mariniplasma anaerobium</name>
    <dbReference type="NCBI Taxonomy" id="2735436"/>
    <lineage>
        <taxon>Bacteria</taxon>
        <taxon>Bacillati</taxon>
        <taxon>Mycoplasmatota</taxon>
        <taxon>Mollicutes</taxon>
        <taxon>Acholeplasmatales</taxon>
        <taxon>Acholeplasmataceae</taxon>
        <taxon>Mariniplasma</taxon>
    </lineage>
</organism>
<dbReference type="GO" id="GO:0016787">
    <property type="term" value="F:hydrolase activity"/>
    <property type="evidence" value="ECO:0007669"/>
    <property type="project" value="UniProtKB-KW"/>
</dbReference>
<dbReference type="RefSeq" id="WP_176239319.1">
    <property type="nucleotide sequence ID" value="NZ_AP024412.1"/>
</dbReference>
<keyword evidence="1" id="KW-0378">Hydrolase</keyword>
<name>A0A7U9TKX0_9MOLU</name>
<dbReference type="Proteomes" id="UP000620133">
    <property type="component" value="Chromosome"/>
</dbReference>
<dbReference type="EMBL" id="AP024412">
    <property type="protein sequence ID" value="BCR36674.1"/>
    <property type="molecule type" value="Genomic_DNA"/>
</dbReference>
<dbReference type="Pfam" id="PF00176">
    <property type="entry name" value="SNF2-rel_dom"/>
    <property type="match status" value="1"/>
</dbReference>
<reference evidence="2" key="1">
    <citation type="submission" date="2021-01" db="EMBL/GenBank/DDBJ databases">
        <title>Draft genome sequence of Acholeplasmataceae bacterium strain Mahy22.</title>
        <authorList>
            <person name="Watanabe M."/>
            <person name="Kojima H."/>
            <person name="Fukui M."/>
        </authorList>
    </citation>
    <scope>NUCLEOTIDE SEQUENCE</scope>
    <source>
        <strain evidence="2">Mahy22</strain>
    </source>
</reference>
<dbReference type="InterPro" id="IPR014001">
    <property type="entry name" value="Helicase_ATP-bd"/>
</dbReference>
<proteinExistence type="predicted"/>
<dbReference type="Gene3D" id="3.40.50.10810">
    <property type="entry name" value="Tandem AAA-ATPase domain"/>
    <property type="match status" value="1"/>
</dbReference>
<dbReference type="PROSITE" id="PS51194">
    <property type="entry name" value="HELICASE_CTER"/>
    <property type="match status" value="1"/>
</dbReference>
<dbReference type="InterPro" id="IPR001650">
    <property type="entry name" value="Helicase_C-like"/>
</dbReference>
<dbReference type="GO" id="GO:0005524">
    <property type="term" value="F:ATP binding"/>
    <property type="evidence" value="ECO:0007669"/>
    <property type="project" value="InterPro"/>
</dbReference>
<dbReference type="AlphaFoldDB" id="A0A7U9TKX0"/>
<evidence type="ECO:0000313" key="2">
    <source>
        <dbReference type="EMBL" id="BCR36674.1"/>
    </source>
</evidence>
<dbReference type="InterPro" id="IPR038718">
    <property type="entry name" value="SNF2-like_sf"/>
</dbReference>
<sequence>MTSLKDLDLKPVYDSEKDVLEFYTSTMSVAKKYMRASAYFDDKLFAYISKGIKQLLLNNGSMQLIISSELKSKDIAKKILEGYKNKEDKKVNIDSKMLTDENIASLSFLIKIGKLDIKIAQKSFGIFHDKYGVIIDNYENTIIFSGSNNETRAALKYNHESFETTFSWDNSLNSKYKINHRINSFNRIWNNDDPEIITRDGIEFAESLLLPNLDILDIMKTINEKIIMIDILDEKKVFLKSNIDLRELFEGIRGSVFKPIIELNLEYVIEFKTGISFDEIEKIIKFIENKKKNYKFNLIYSNRIENYLDSMKLDMNKISKEGQRILDKNFTNSEEFIQIRNTLNNYLKRSLRDPQVISAYHLINLKRTMNFSVPGSGKTASIISAFNYLRFIKKPILSRILVIGPINCFKSWKDEYKILNQDYEKFQVYDSCDDTSYDKATILENDFYKFKLILLNYESLPHISNMLSKLIDSSTMIVFDEIHRIKRIEGIYFRACRNIVDNSIYRVALTGTPLPNGYMDIHNLFDILYGSYARTYFGFTTDILKDSQEKYKKTNLENKDINTIIKPFYVRVSKKDLDIPAPEKDKLVSVITTLDEKKLYNDIYFGKSYKSLSKIVKMMLLGSIGSRALDSDIQDESDFYNGVENSDESNINLQLTTNKAIFSSKILKTVEIAESLLENNRSVIIWAVFKKTIHELKTVFDSKNLKSEFIYGITSNDERNRIIDEFNSGTLKILIANASTLAESVSLHKACHDAIYVELNFNLSQYLQSRDRIHRLGIDANQKTNYYILFNKYDVPSIDEKIYLALKEKERLMYQAIERNELFAQSNATVDEIIEQIEIEEA</sequence>
<dbReference type="Pfam" id="PF00271">
    <property type="entry name" value="Helicase_C"/>
    <property type="match status" value="1"/>
</dbReference>
<evidence type="ECO:0000313" key="3">
    <source>
        <dbReference type="Proteomes" id="UP000620133"/>
    </source>
</evidence>
<dbReference type="SUPFAM" id="SSF52540">
    <property type="entry name" value="P-loop containing nucleoside triphosphate hydrolases"/>
    <property type="match status" value="2"/>
</dbReference>